<feature type="binding site" evidence="6">
    <location>
        <position position="57"/>
    </location>
    <ligand>
        <name>FMN</name>
        <dbReference type="ChEBI" id="CHEBI:58210"/>
    </ligand>
</feature>
<sequence length="466" mass="51139">MSAGQMVLGAFLRPGGHHEAGWRHMNAHSDAGANIERYKSYTAKAEASALHFVFIADTAGVRESTVEAMSRSGRIVGFEPTTLLAALAMTTKNIGLVATASTTFNQPYHLARVFASIDHLSCGRVGWNIVTSANPFEAQNFNLQALPPHEERYQRATEFLEVVEGLWDSWADDAFITDRESGLYFDPQKMNFLNHNGEYFAARGPLNISRSPQGYPVLAQAGSSPTGARFAGQYGELIFTAQQSIEDAKAFYKSVKAFSRDFGRSDADLVVMPGIVPIVAPTAEEAEEKLRTLQSLIHEDIALELAKRLLGYVVDVDKHSLDCPVPDDLGKTNNMQSRQKLLIDTATEKHFTIRQLTAFLSIGRGHLVCVGSPAEIVDQMERFFTAGAADGFIIMPPMFPDDLDDFLQLVVPELRRRNLFRSEYGGATLRENLGLTRPANMRTNQMGNEPAAPDGAALAPTRRASA</sequence>
<comment type="caution">
    <text evidence="9">The sequence shown here is derived from an EMBL/GenBank/DDBJ whole genome shotgun (WGS) entry which is preliminary data.</text>
</comment>
<dbReference type="PIRSF" id="PIRSF000337">
    <property type="entry name" value="NTA_MOA"/>
    <property type="match status" value="1"/>
</dbReference>
<gene>
    <name evidence="9" type="ORF">D3227_38090</name>
</gene>
<dbReference type="AlphaFoldDB" id="A0A3A5JSS0"/>
<name>A0A3A5JSS0_9HYPH</name>
<evidence type="ECO:0000256" key="2">
    <source>
        <dbReference type="ARBA" id="ARBA00022643"/>
    </source>
</evidence>
<dbReference type="SUPFAM" id="SSF51679">
    <property type="entry name" value="Bacterial luciferase-like"/>
    <property type="match status" value="1"/>
</dbReference>
<keyword evidence="10" id="KW-1185">Reference proteome</keyword>
<dbReference type="PANTHER" id="PTHR30011">
    <property type="entry name" value="ALKANESULFONATE MONOOXYGENASE-RELATED"/>
    <property type="match status" value="1"/>
</dbReference>
<dbReference type="RefSeq" id="WP_120019191.1">
    <property type="nucleotide sequence ID" value="NZ_QZWZ01000079.1"/>
</dbReference>
<keyword evidence="3" id="KW-0560">Oxidoreductase</keyword>
<evidence type="ECO:0000313" key="9">
    <source>
        <dbReference type="EMBL" id="RJT23992.1"/>
    </source>
</evidence>
<comment type="similarity">
    <text evidence="5">Belongs to the NtaA/SnaA/DszA monooxygenase family.</text>
</comment>
<dbReference type="InterPro" id="IPR016215">
    <property type="entry name" value="NTA_MOA"/>
</dbReference>
<evidence type="ECO:0000259" key="8">
    <source>
        <dbReference type="Pfam" id="PF00296"/>
    </source>
</evidence>
<keyword evidence="2 6" id="KW-0288">FMN</keyword>
<feature type="binding site" evidence="6">
    <location>
        <position position="224"/>
    </location>
    <ligand>
        <name>FMN</name>
        <dbReference type="ChEBI" id="CHEBI:58210"/>
    </ligand>
</feature>
<dbReference type="InterPro" id="IPR051260">
    <property type="entry name" value="Diverse_substr_monoxygenases"/>
</dbReference>
<dbReference type="PANTHER" id="PTHR30011:SF16">
    <property type="entry name" value="C2H2 FINGER DOMAIN TRANSCRIPTION FACTOR (EUROFUNG)-RELATED"/>
    <property type="match status" value="1"/>
</dbReference>
<protein>
    <submittedName>
        <fullName evidence="9">LLM class flavin-dependent oxidoreductase</fullName>
    </submittedName>
</protein>
<keyword evidence="1 6" id="KW-0285">Flavoprotein</keyword>
<proteinExistence type="inferred from homology"/>
<evidence type="ECO:0000256" key="4">
    <source>
        <dbReference type="ARBA" id="ARBA00023033"/>
    </source>
</evidence>
<feature type="region of interest" description="Disordered" evidence="7">
    <location>
        <begin position="442"/>
        <end position="466"/>
    </location>
</feature>
<dbReference type="CDD" id="cd01095">
    <property type="entry name" value="Nitrilotriacetate_monoxgenase"/>
    <property type="match status" value="1"/>
</dbReference>
<dbReference type="InterPro" id="IPR011251">
    <property type="entry name" value="Luciferase-like_dom"/>
</dbReference>
<evidence type="ECO:0000256" key="3">
    <source>
        <dbReference type="ARBA" id="ARBA00023002"/>
    </source>
</evidence>
<evidence type="ECO:0000256" key="7">
    <source>
        <dbReference type="SAM" id="MobiDB-lite"/>
    </source>
</evidence>
<dbReference type="Proteomes" id="UP000272706">
    <property type="component" value="Unassembled WGS sequence"/>
</dbReference>
<evidence type="ECO:0000256" key="1">
    <source>
        <dbReference type="ARBA" id="ARBA00022630"/>
    </source>
</evidence>
<feature type="binding site" evidence="6">
    <location>
        <position position="223"/>
    </location>
    <ligand>
        <name>FMN</name>
        <dbReference type="ChEBI" id="CHEBI:58210"/>
    </ligand>
</feature>
<dbReference type="GO" id="GO:0016705">
    <property type="term" value="F:oxidoreductase activity, acting on paired donors, with incorporation or reduction of molecular oxygen"/>
    <property type="evidence" value="ECO:0007669"/>
    <property type="project" value="InterPro"/>
</dbReference>
<feature type="binding site" evidence="6">
    <location>
        <position position="153"/>
    </location>
    <ligand>
        <name>FMN</name>
        <dbReference type="ChEBI" id="CHEBI:58210"/>
    </ligand>
</feature>
<reference evidence="9 10" key="1">
    <citation type="submission" date="2018-09" db="EMBL/GenBank/DDBJ databases">
        <title>Mesorhizobium carmichaelinearum sp. nov. isolated from Carmichaelinea spp. root nodules in New Zealand.</title>
        <authorList>
            <person name="De Meyer S.E."/>
        </authorList>
    </citation>
    <scope>NUCLEOTIDE SEQUENCE [LARGE SCALE GENOMIC DNA]</scope>
    <source>
        <strain evidence="9 10">ICMP19557</strain>
    </source>
</reference>
<dbReference type="Pfam" id="PF00296">
    <property type="entry name" value="Bac_luciferase"/>
    <property type="match status" value="1"/>
</dbReference>
<evidence type="ECO:0000256" key="6">
    <source>
        <dbReference type="PIRSR" id="PIRSR000337-1"/>
    </source>
</evidence>
<dbReference type="EMBL" id="QZWZ01000079">
    <property type="protein sequence ID" value="RJT23992.1"/>
    <property type="molecule type" value="Genomic_DNA"/>
</dbReference>
<dbReference type="OrthoDB" id="9779442at2"/>
<feature type="binding site" evidence="6">
    <location>
        <position position="149"/>
    </location>
    <ligand>
        <name>FMN</name>
        <dbReference type="ChEBI" id="CHEBI:58210"/>
    </ligand>
</feature>
<organism evidence="9 10">
    <name type="scientific">Mesorhizobium waimense</name>
    <dbReference type="NCBI Taxonomy" id="1300307"/>
    <lineage>
        <taxon>Bacteria</taxon>
        <taxon>Pseudomonadati</taxon>
        <taxon>Pseudomonadota</taxon>
        <taxon>Alphaproteobacteria</taxon>
        <taxon>Hyphomicrobiales</taxon>
        <taxon>Phyllobacteriaceae</taxon>
        <taxon>Mesorhizobium</taxon>
    </lineage>
</organism>
<feature type="domain" description="Luciferase-like" evidence="8">
    <location>
        <begin position="27"/>
        <end position="388"/>
    </location>
</feature>
<dbReference type="InterPro" id="IPR036661">
    <property type="entry name" value="Luciferase-like_sf"/>
</dbReference>
<accession>A0A3A5JSS0</accession>
<dbReference type="Gene3D" id="3.20.20.30">
    <property type="entry name" value="Luciferase-like domain"/>
    <property type="match status" value="1"/>
</dbReference>
<dbReference type="NCBIfam" id="TIGR03860">
    <property type="entry name" value="FMN_nitrolo"/>
    <property type="match status" value="1"/>
</dbReference>
<evidence type="ECO:0000313" key="10">
    <source>
        <dbReference type="Proteomes" id="UP000272706"/>
    </source>
</evidence>
<keyword evidence="4" id="KW-0503">Monooxygenase</keyword>
<dbReference type="GO" id="GO:0004497">
    <property type="term" value="F:monooxygenase activity"/>
    <property type="evidence" value="ECO:0007669"/>
    <property type="project" value="UniProtKB-KW"/>
</dbReference>
<feature type="binding site" evidence="6">
    <location>
        <position position="99"/>
    </location>
    <ligand>
        <name>FMN</name>
        <dbReference type="ChEBI" id="CHEBI:58210"/>
    </ligand>
</feature>
<evidence type="ECO:0000256" key="5">
    <source>
        <dbReference type="ARBA" id="ARBA00033748"/>
    </source>
</evidence>